<feature type="transmembrane region" description="Helical" evidence="1">
    <location>
        <begin position="230"/>
        <end position="251"/>
    </location>
</feature>
<protein>
    <submittedName>
        <fullName evidence="2">ABC-type transport system involved in multi-copper enzyme maturation, permease component</fullName>
    </submittedName>
</protein>
<proteinExistence type="predicted"/>
<reference evidence="2 3" key="1">
    <citation type="submission" date="2015-09" db="EMBL/GenBank/DDBJ databases">
        <authorList>
            <consortium name="Pathogen Informatics"/>
        </authorList>
    </citation>
    <scope>NUCLEOTIDE SEQUENCE [LARGE SCALE GENOMIC DNA]</scope>
    <source>
        <strain evidence="2 3">2789STDY5608860</strain>
    </source>
</reference>
<dbReference type="RefSeq" id="WP_055224777.1">
    <property type="nucleotide sequence ID" value="NZ_CYYW01000016.1"/>
</dbReference>
<keyword evidence="1" id="KW-0472">Membrane</keyword>
<feature type="transmembrane region" description="Helical" evidence="1">
    <location>
        <begin position="163"/>
        <end position="182"/>
    </location>
</feature>
<gene>
    <name evidence="2" type="ORF">ERS852417_02236</name>
</gene>
<dbReference type="Proteomes" id="UP000095384">
    <property type="component" value="Unassembled WGS sequence"/>
</dbReference>
<feature type="transmembrane region" description="Helical" evidence="1">
    <location>
        <begin position="116"/>
        <end position="142"/>
    </location>
</feature>
<dbReference type="AlphaFoldDB" id="A0A174ESM9"/>
<accession>A0A174ESM9</accession>
<organism evidence="2 3">
    <name type="scientific">Agathobacter rectalis</name>
    <dbReference type="NCBI Taxonomy" id="39491"/>
    <lineage>
        <taxon>Bacteria</taxon>
        <taxon>Bacillati</taxon>
        <taxon>Bacillota</taxon>
        <taxon>Clostridia</taxon>
        <taxon>Lachnospirales</taxon>
        <taxon>Lachnospiraceae</taxon>
        <taxon>Agathobacter</taxon>
    </lineage>
</organism>
<dbReference type="EMBL" id="CYYW01000016">
    <property type="protein sequence ID" value="CUO40794.1"/>
    <property type="molecule type" value="Genomic_DNA"/>
</dbReference>
<name>A0A174ESM9_9FIRM</name>
<evidence type="ECO:0000313" key="3">
    <source>
        <dbReference type="Proteomes" id="UP000095384"/>
    </source>
</evidence>
<evidence type="ECO:0000256" key="1">
    <source>
        <dbReference type="SAM" id="Phobius"/>
    </source>
</evidence>
<evidence type="ECO:0000313" key="2">
    <source>
        <dbReference type="EMBL" id="CUO40794.1"/>
    </source>
</evidence>
<keyword evidence="1" id="KW-1133">Transmembrane helix</keyword>
<keyword evidence="1" id="KW-0812">Transmembrane</keyword>
<feature type="transmembrane region" description="Helical" evidence="1">
    <location>
        <begin position="29"/>
        <end position="50"/>
    </location>
</feature>
<sequence length="261" mass="28920">MDRAQESSKQLRINNTISSCIKQALTGRLFFLAVAGIVFALGIGGFADFWKAAGDYREGLIAYGTHLTVLQNAIKSDALCLLLPVFAALPYTSAFLEEIDSGFIKSYLPRAGRWHYISVKILAAAISGGVACTLGTGVYYNLLRLIMLPMEKQGTAEKTDATYVLFFCIGMVFSLIGMLFSVLTASRYMAYASPFVLEYILIILHERYLKKLYIINPKEWLCPSAGNWEFGEAGAVIFLIFVSMLITVFLIPAMERRLDGI</sequence>